<comment type="caution">
    <text evidence="2">The sequence shown here is derived from an EMBL/GenBank/DDBJ whole genome shotgun (WGS) entry which is preliminary data.</text>
</comment>
<sequence>MKKRTVGIVAGVLGVSLLAGGTTLALWSDQAELDGGEITTGNLLIEASGTDAWYDFSPATATGWVTADTVFDPAPTAGAGAVVFPNQFGLVPGDLVEYAQAFNLTATGDNIVANVSIDPTAIDAVVPAALQPYVTVGIAVFDEDDVLLGSSTTTELEFEVPDTNNEPSQVAEYTVKVRIGFDGAAADREGVLSTIDFTTVPITLTQVRP</sequence>
<evidence type="ECO:0000313" key="1">
    <source>
        <dbReference type="EMBL" id="NYD67856.1"/>
    </source>
</evidence>
<dbReference type="RefSeq" id="WP_129172234.1">
    <property type="nucleotide sequence ID" value="NZ_JACCBI010000001.1"/>
</dbReference>
<dbReference type="EMBL" id="SDPM01000001">
    <property type="protein sequence ID" value="RXZ87970.1"/>
    <property type="molecule type" value="Genomic_DNA"/>
</dbReference>
<reference evidence="2 3" key="1">
    <citation type="submission" date="2019-01" db="EMBL/GenBank/DDBJ databases">
        <title>Agromyces.</title>
        <authorList>
            <person name="Li J."/>
        </authorList>
    </citation>
    <scope>NUCLEOTIDE SEQUENCE [LARGE SCALE GENOMIC DNA]</scope>
    <source>
        <strain evidence="2 3">DSM 23870</strain>
    </source>
</reference>
<name>A0A4Q2MFM5_9MICO</name>
<dbReference type="NCBIfam" id="TIGR04089">
    <property type="entry name" value="exp_by_SipW_III"/>
    <property type="match status" value="1"/>
</dbReference>
<evidence type="ECO:0000313" key="3">
    <source>
        <dbReference type="Proteomes" id="UP000292686"/>
    </source>
</evidence>
<accession>A0A4Q2MFM5</accession>
<dbReference type="NCBIfam" id="TIGR04088">
    <property type="entry name" value="cognate_SipW"/>
    <property type="match status" value="1"/>
</dbReference>
<organism evidence="2 3">
    <name type="scientific">Agromyces atrinae</name>
    <dbReference type="NCBI Taxonomy" id="592376"/>
    <lineage>
        <taxon>Bacteria</taxon>
        <taxon>Bacillati</taxon>
        <taxon>Actinomycetota</taxon>
        <taxon>Actinomycetes</taxon>
        <taxon>Micrococcales</taxon>
        <taxon>Microbacteriaceae</taxon>
        <taxon>Agromyces</taxon>
    </lineage>
</organism>
<dbReference type="OrthoDB" id="5074932at2"/>
<keyword evidence="3" id="KW-1185">Reference proteome</keyword>
<protein>
    <submittedName>
        <fullName evidence="1">Alternate signal-mediated exported protein</fullName>
    </submittedName>
    <submittedName>
        <fullName evidence="2">Alternate-type signal peptide domain-containing protein</fullName>
    </submittedName>
</protein>
<dbReference type="InterPro" id="IPR024006">
    <property type="entry name" value="Alt_signal_exp_actinobact"/>
</dbReference>
<dbReference type="Proteomes" id="UP000581087">
    <property type="component" value="Unassembled WGS sequence"/>
</dbReference>
<dbReference type="InterPro" id="IPR023833">
    <property type="entry name" value="Signal_pept_SipW-depend-type"/>
</dbReference>
<reference evidence="1 4" key="2">
    <citation type="submission" date="2020-07" db="EMBL/GenBank/DDBJ databases">
        <title>Sequencing the genomes of 1000 actinobacteria strains.</title>
        <authorList>
            <person name="Klenk H.-P."/>
        </authorList>
    </citation>
    <scope>NUCLEOTIDE SEQUENCE [LARGE SCALE GENOMIC DNA]</scope>
    <source>
        <strain evidence="1 4">DSM 23870</strain>
    </source>
</reference>
<dbReference type="Proteomes" id="UP000292686">
    <property type="component" value="Unassembled WGS sequence"/>
</dbReference>
<gene>
    <name evidence="1" type="ORF">BJ972_002375</name>
    <name evidence="2" type="ORF">ESP50_01890</name>
</gene>
<evidence type="ECO:0000313" key="4">
    <source>
        <dbReference type="Proteomes" id="UP000581087"/>
    </source>
</evidence>
<dbReference type="AlphaFoldDB" id="A0A4Q2MFM5"/>
<proteinExistence type="predicted"/>
<evidence type="ECO:0000313" key="2">
    <source>
        <dbReference type="EMBL" id="RXZ87970.1"/>
    </source>
</evidence>
<dbReference type="EMBL" id="JACCBI010000001">
    <property type="protein sequence ID" value="NYD67856.1"/>
    <property type="molecule type" value="Genomic_DNA"/>
</dbReference>